<evidence type="ECO:0000313" key="3">
    <source>
        <dbReference type="Proteomes" id="UP000291022"/>
    </source>
</evidence>
<feature type="compositionally biased region" description="Basic and acidic residues" evidence="1">
    <location>
        <begin position="1"/>
        <end position="23"/>
    </location>
</feature>
<reference evidence="2" key="2">
    <citation type="submission" date="2025-08" db="UniProtKB">
        <authorList>
            <consortium name="Ensembl"/>
        </authorList>
    </citation>
    <scope>IDENTIFICATION</scope>
</reference>
<reference evidence="3" key="1">
    <citation type="submission" date="2016-06" db="EMBL/GenBank/DDBJ databases">
        <title>De novo assembly and RNA-Seq shows season-dependent expression and editing in black bear kidneys.</title>
        <authorList>
            <person name="Korstanje R."/>
            <person name="Srivastava A."/>
            <person name="Sarsani V.K."/>
            <person name="Sheehan S.M."/>
            <person name="Seger R.L."/>
            <person name="Barter M.E."/>
            <person name="Lindqvist C."/>
            <person name="Brody L.C."/>
            <person name="Mullikin J.C."/>
        </authorList>
    </citation>
    <scope>NUCLEOTIDE SEQUENCE [LARGE SCALE GENOMIC DNA]</scope>
</reference>
<sequence length="48" mass="5645">MKDKEGKDQKQRAENVTGSERESLCYPDSTPSARKHFQVPEWEKFGCW</sequence>
<proteinExistence type="predicted"/>
<dbReference type="GeneTree" id="ENSGT00980000202537"/>
<accession>A0A452QIU3</accession>
<feature type="region of interest" description="Disordered" evidence="1">
    <location>
        <begin position="1"/>
        <end position="32"/>
    </location>
</feature>
<dbReference type="Ensembl" id="ENSUAMT00000005764.1">
    <property type="protein sequence ID" value="ENSUAMP00000005068.1"/>
    <property type="gene ID" value="ENSUAMG00000004569.1"/>
</dbReference>
<dbReference type="Proteomes" id="UP000291022">
    <property type="component" value="Unassembled WGS sequence"/>
</dbReference>
<evidence type="ECO:0000313" key="2">
    <source>
        <dbReference type="Ensembl" id="ENSUAMP00000005068.1"/>
    </source>
</evidence>
<evidence type="ECO:0000256" key="1">
    <source>
        <dbReference type="SAM" id="MobiDB-lite"/>
    </source>
</evidence>
<organism evidence="2 3">
    <name type="scientific">Ursus americanus</name>
    <name type="common">American black bear</name>
    <name type="synonym">Euarctos americanus</name>
    <dbReference type="NCBI Taxonomy" id="9643"/>
    <lineage>
        <taxon>Eukaryota</taxon>
        <taxon>Metazoa</taxon>
        <taxon>Chordata</taxon>
        <taxon>Craniata</taxon>
        <taxon>Vertebrata</taxon>
        <taxon>Euteleostomi</taxon>
        <taxon>Mammalia</taxon>
        <taxon>Eutheria</taxon>
        <taxon>Laurasiatheria</taxon>
        <taxon>Carnivora</taxon>
        <taxon>Caniformia</taxon>
        <taxon>Ursidae</taxon>
        <taxon>Ursus</taxon>
    </lineage>
</organism>
<name>A0A452QIU3_URSAM</name>
<reference evidence="2" key="3">
    <citation type="submission" date="2025-09" db="UniProtKB">
        <authorList>
            <consortium name="Ensembl"/>
        </authorList>
    </citation>
    <scope>IDENTIFICATION</scope>
</reference>
<keyword evidence="3" id="KW-1185">Reference proteome</keyword>
<dbReference type="AlphaFoldDB" id="A0A452QIU3"/>
<protein>
    <submittedName>
        <fullName evidence="2">Uncharacterized protein</fullName>
    </submittedName>
</protein>